<dbReference type="EMBL" id="MBTF01000007">
    <property type="protein sequence ID" value="OOQ60359.1"/>
    <property type="molecule type" value="Genomic_DNA"/>
</dbReference>
<protein>
    <submittedName>
        <fullName evidence="1">Uncharacterized protein</fullName>
    </submittedName>
</protein>
<accession>A0A1S9PHG0</accession>
<reference evidence="1 2" key="1">
    <citation type="submission" date="2016-07" db="EMBL/GenBank/DDBJ databases">
        <title>Genomic analysis of zinc-resistant bacterium Mucilaginibacter pedocola TBZ30.</title>
        <authorList>
            <person name="Huang J."/>
            <person name="Tang J."/>
        </authorList>
    </citation>
    <scope>NUCLEOTIDE SEQUENCE [LARGE SCALE GENOMIC DNA]</scope>
    <source>
        <strain evidence="1 2">TBZ30</strain>
    </source>
</reference>
<keyword evidence="2" id="KW-1185">Reference proteome</keyword>
<sequence>MLFQIMLDGHQLNFTLTTLINIDNDKIFFFVQIMGGGSILLEKRNPRGKWFILKGALSDERLKQSICDKLDNTSFATLYQNVLPMDEFKFEF</sequence>
<name>A0A1S9PHG0_9SPHI</name>
<dbReference type="Proteomes" id="UP000189739">
    <property type="component" value="Unassembled WGS sequence"/>
</dbReference>
<organism evidence="1 2">
    <name type="scientific">Mucilaginibacter pedocola</name>
    <dbReference type="NCBI Taxonomy" id="1792845"/>
    <lineage>
        <taxon>Bacteria</taxon>
        <taxon>Pseudomonadati</taxon>
        <taxon>Bacteroidota</taxon>
        <taxon>Sphingobacteriia</taxon>
        <taxon>Sphingobacteriales</taxon>
        <taxon>Sphingobacteriaceae</taxon>
        <taxon>Mucilaginibacter</taxon>
    </lineage>
</organism>
<evidence type="ECO:0000313" key="1">
    <source>
        <dbReference type="EMBL" id="OOQ60359.1"/>
    </source>
</evidence>
<gene>
    <name evidence="1" type="ORF">BC343_25385</name>
</gene>
<dbReference type="AlphaFoldDB" id="A0A1S9PHG0"/>
<proteinExistence type="predicted"/>
<comment type="caution">
    <text evidence="1">The sequence shown here is derived from an EMBL/GenBank/DDBJ whole genome shotgun (WGS) entry which is preliminary data.</text>
</comment>
<evidence type="ECO:0000313" key="2">
    <source>
        <dbReference type="Proteomes" id="UP000189739"/>
    </source>
</evidence>